<protein>
    <submittedName>
        <fullName evidence="8">RNA polymerase sigma factor</fullName>
    </submittedName>
</protein>
<sequence>MSAATVTPLSARELDALVRENMPLVGHLVREMLFKVPAHVHRDDLASAGYAALVTAAQAFDVSRGVPFGRFAVQRVRGALLDELRGQDWASRSVRARARRADVARQELTARLGRTPSPRELAELLGVGVAELSSVDDDVQRAAVLSLQGFTAGAAEDLVTEASLNPEEMLLHRERIGYLHDAVSMLPERLRFVVEASFLQERPLADVAAELGVSESRVSQLRTEALALLKDGLSRHMEQQVTASAKGDGVVARRRAAYAAQIAARSTMSTRLRVTDAQGINAAYAA</sequence>
<keyword evidence="9" id="KW-1185">Reference proteome</keyword>
<dbReference type="InterPro" id="IPR000943">
    <property type="entry name" value="RNA_pol_sigma70"/>
</dbReference>
<dbReference type="InterPro" id="IPR007624">
    <property type="entry name" value="RNA_pol_sigma70_r3"/>
</dbReference>
<evidence type="ECO:0000256" key="2">
    <source>
        <dbReference type="ARBA" id="ARBA00023082"/>
    </source>
</evidence>
<evidence type="ECO:0000259" key="7">
    <source>
        <dbReference type="Pfam" id="PF04545"/>
    </source>
</evidence>
<dbReference type="RefSeq" id="WP_203835214.1">
    <property type="nucleotide sequence ID" value="NZ_BAAATV010000004.1"/>
</dbReference>
<dbReference type="InterPro" id="IPR007630">
    <property type="entry name" value="RNA_pol_sigma70_r4"/>
</dbReference>
<dbReference type="SUPFAM" id="SSF88659">
    <property type="entry name" value="Sigma3 and sigma4 domains of RNA polymerase sigma factors"/>
    <property type="match status" value="2"/>
</dbReference>
<evidence type="ECO:0000256" key="1">
    <source>
        <dbReference type="ARBA" id="ARBA00023015"/>
    </source>
</evidence>
<dbReference type="PIRSF" id="PIRSF000770">
    <property type="entry name" value="RNA_pol_sigma-SigE/K"/>
    <property type="match status" value="1"/>
</dbReference>
<keyword evidence="4" id="KW-0804">Transcription</keyword>
<keyword evidence="1" id="KW-0805">Transcription regulation</keyword>
<keyword evidence="2" id="KW-0731">Sigma factor</keyword>
<dbReference type="CDD" id="cd06171">
    <property type="entry name" value="Sigma70_r4"/>
    <property type="match status" value="1"/>
</dbReference>
<dbReference type="Gene3D" id="1.10.1740.10">
    <property type="match status" value="1"/>
</dbReference>
<evidence type="ECO:0000259" key="6">
    <source>
        <dbReference type="Pfam" id="PF04542"/>
    </source>
</evidence>
<feature type="domain" description="RNA polymerase sigma-70 region 2" evidence="6">
    <location>
        <begin position="17"/>
        <end position="89"/>
    </location>
</feature>
<evidence type="ECO:0000256" key="3">
    <source>
        <dbReference type="ARBA" id="ARBA00023125"/>
    </source>
</evidence>
<organism evidence="8 9">
    <name type="scientific">Winogradskya humida</name>
    <dbReference type="NCBI Taxonomy" id="113566"/>
    <lineage>
        <taxon>Bacteria</taxon>
        <taxon>Bacillati</taxon>
        <taxon>Actinomycetota</taxon>
        <taxon>Actinomycetes</taxon>
        <taxon>Micromonosporales</taxon>
        <taxon>Micromonosporaceae</taxon>
        <taxon>Winogradskya</taxon>
    </lineage>
</organism>
<dbReference type="Proteomes" id="UP000603200">
    <property type="component" value="Unassembled WGS sequence"/>
</dbReference>
<proteinExistence type="predicted"/>
<evidence type="ECO:0000313" key="9">
    <source>
        <dbReference type="Proteomes" id="UP000603200"/>
    </source>
</evidence>
<dbReference type="InterPro" id="IPR014284">
    <property type="entry name" value="RNA_pol_sigma-70_dom"/>
</dbReference>
<evidence type="ECO:0000256" key="4">
    <source>
        <dbReference type="ARBA" id="ARBA00023163"/>
    </source>
</evidence>
<comment type="caution">
    <text evidence="8">The sequence shown here is derived from an EMBL/GenBank/DDBJ whole genome shotgun (WGS) entry which is preliminary data.</text>
</comment>
<dbReference type="InterPro" id="IPR013325">
    <property type="entry name" value="RNA_pol_sigma_r2"/>
</dbReference>
<name>A0ABQ3ZHB3_9ACTN</name>
<dbReference type="NCBIfam" id="TIGR02937">
    <property type="entry name" value="sigma70-ECF"/>
    <property type="match status" value="1"/>
</dbReference>
<dbReference type="InterPro" id="IPR007627">
    <property type="entry name" value="RNA_pol_sigma70_r2"/>
</dbReference>
<dbReference type="Pfam" id="PF04542">
    <property type="entry name" value="Sigma70_r2"/>
    <property type="match status" value="1"/>
</dbReference>
<dbReference type="Pfam" id="PF04539">
    <property type="entry name" value="Sigma70_r3"/>
    <property type="match status" value="1"/>
</dbReference>
<dbReference type="InterPro" id="IPR013324">
    <property type="entry name" value="RNA_pol_sigma_r3/r4-like"/>
</dbReference>
<dbReference type="Pfam" id="PF04545">
    <property type="entry name" value="Sigma70_r4"/>
    <property type="match status" value="1"/>
</dbReference>
<gene>
    <name evidence="8" type="ORF">Ahu01nite_010400</name>
</gene>
<reference evidence="8 9" key="1">
    <citation type="submission" date="2021-01" db="EMBL/GenBank/DDBJ databases">
        <title>Whole genome shotgun sequence of Actinoplanes humidus NBRC 14915.</title>
        <authorList>
            <person name="Komaki H."/>
            <person name="Tamura T."/>
        </authorList>
    </citation>
    <scope>NUCLEOTIDE SEQUENCE [LARGE SCALE GENOMIC DNA]</scope>
    <source>
        <strain evidence="8 9">NBRC 14915</strain>
    </source>
</reference>
<dbReference type="PANTHER" id="PTHR30385:SF7">
    <property type="entry name" value="RNA POLYMERASE SIGMA FACTOR FLIA"/>
    <property type="match status" value="1"/>
</dbReference>
<keyword evidence="3" id="KW-0238">DNA-binding</keyword>
<dbReference type="EMBL" id="BOMN01000013">
    <property type="protein sequence ID" value="GIE17938.1"/>
    <property type="molecule type" value="Genomic_DNA"/>
</dbReference>
<dbReference type="SUPFAM" id="SSF88946">
    <property type="entry name" value="Sigma2 domain of RNA polymerase sigma factors"/>
    <property type="match status" value="1"/>
</dbReference>
<accession>A0ABQ3ZHB3</accession>
<dbReference type="Gene3D" id="1.20.140.160">
    <property type="match status" value="1"/>
</dbReference>
<evidence type="ECO:0000313" key="8">
    <source>
        <dbReference type="EMBL" id="GIE17938.1"/>
    </source>
</evidence>
<feature type="domain" description="RNA polymerase sigma-70 region 3" evidence="5">
    <location>
        <begin position="104"/>
        <end position="168"/>
    </location>
</feature>
<dbReference type="PANTHER" id="PTHR30385">
    <property type="entry name" value="SIGMA FACTOR F FLAGELLAR"/>
    <property type="match status" value="1"/>
</dbReference>
<feature type="domain" description="RNA polymerase sigma-70 region 4" evidence="7">
    <location>
        <begin position="185"/>
        <end position="230"/>
    </location>
</feature>
<evidence type="ECO:0000259" key="5">
    <source>
        <dbReference type="Pfam" id="PF04539"/>
    </source>
</evidence>